<feature type="compositionally biased region" description="Basic and acidic residues" evidence="1">
    <location>
        <begin position="65"/>
        <end position="75"/>
    </location>
</feature>
<evidence type="ECO:0000313" key="2">
    <source>
        <dbReference type="EMBL" id="KXA94730.1"/>
    </source>
</evidence>
<protein>
    <submittedName>
        <fullName evidence="2">Uncharacterized protein</fullName>
    </submittedName>
</protein>
<accession>A0A133UKR1</accession>
<evidence type="ECO:0000313" key="3">
    <source>
        <dbReference type="Proteomes" id="UP000070284"/>
    </source>
</evidence>
<gene>
    <name evidence="2" type="ORF">AKJ65_03610</name>
</gene>
<evidence type="ECO:0000256" key="1">
    <source>
        <dbReference type="SAM" id="MobiDB-lite"/>
    </source>
</evidence>
<sequence>MVPTEEVIELLHDRIATIHEREGTGEGLNYTKFIAKGLIKDYPREMQIADTGRREINADGGFQRRSKEYSEEAGKRAKARQHRFLRFSPPGLPMSRKGRGAGGFSTGLEYSLGGEKSIDSNSFKDSPKDLCITKITS</sequence>
<comment type="caution">
    <text evidence="2">The sequence shown here is derived from an EMBL/GenBank/DDBJ whole genome shotgun (WGS) entry which is preliminary data.</text>
</comment>
<name>A0A133UKR1_9EURY</name>
<dbReference type="AlphaFoldDB" id="A0A133UKR1"/>
<dbReference type="Proteomes" id="UP000070284">
    <property type="component" value="Unassembled WGS sequence"/>
</dbReference>
<organism evidence="2 3">
    <name type="scientific">candidate division MSBL1 archaeon SCGC-AAA259E19</name>
    <dbReference type="NCBI Taxonomy" id="1698264"/>
    <lineage>
        <taxon>Archaea</taxon>
        <taxon>Methanobacteriati</taxon>
        <taxon>Methanobacteriota</taxon>
        <taxon>candidate division MSBL1</taxon>
    </lineage>
</organism>
<dbReference type="EMBL" id="LHXO01000042">
    <property type="protein sequence ID" value="KXA94730.1"/>
    <property type="molecule type" value="Genomic_DNA"/>
</dbReference>
<proteinExistence type="predicted"/>
<keyword evidence="3" id="KW-1185">Reference proteome</keyword>
<reference evidence="2 3" key="1">
    <citation type="journal article" date="2016" name="Sci. Rep.">
        <title>Metabolic traits of an uncultured archaeal lineage -MSBL1- from brine pools of the Red Sea.</title>
        <authorList>
            <person name="Mwirichia R."/>
            <person name="Alam I."/>
            <person name="Rashid M."/>
            <person name="Vinu M."/>
            <person name="Ba-Alawi W."/>
            <person name="Anthony Kamau A."/>
            <person name="Kamanda Ngugi D."/>
            <person name="Goker M."/>
            <person name="Klenk H.P."/>
            <person name="Bajic V."/>
            <person name="Stingl U."/>
        </authorList>
    </citation>
    <scope>NUCLEOTIDE SEQUENCE [LARGE SCALE GENOMIC DNA]</scope>
    <source>
        <strain evidence="2">SCGC-AAA259E19</strain>
    </source>
</reference>
<feature type="region of interest" description="Disordered" evidence="1">
    <location>
        <begin position="58"/>
        <end position="82"/>
    </location>
</feature>